<accession>A0A7R8VUC2</accession>
<dbReference type="EMBL" id="OA570057">
    <property type="protein sequence ID" value="CAD7203013.1"/>
    <property type="molecule type" value="Genomic_DNA"/>
</dbReference>
<dbReference type="AlphaFoldDB" id="A0A7R8VUC2"/>
<gene>
    <name evidence="1" type="ORF">TDIB3V08_LOCUS9190</name>
</gene>
<name>A0A7R8VUC2_TIMDO</name>
<evidence type="ECO:0000313" key="1">
    <source>
        <dbReference type="EMBL" id="CAD7203013.1"/>
    </source>
</evidence>
<protein>
    <submittedName>
        <fullName evidence="1">Uncharacterized protein</fullName>
    </submittedName>
</protein>
<proteinExistence type="predicted"/>
<dbReference type="PANTHER" id="PTHR21174:SF0">
    <property type="entry name" value="HD PHOSPHOHYDROLASE FAMILY PROTEIN-RELATED"/>
    <property type="match status" value="1"/>
</dbReference>
<organism evidence="1">
    <name type="scientific">Timema douglasi</name>
    <name type="common">Walking stick</name>
    <dbReference type="NCBI Taxonomy" id="61478"/>
    <lineage>
        <taxon>Eukaryota</taxon>
        <taxon>Metazoa</taxon>
        <taxon>Ecdysozoa</taxon>
        <taxon>Arthropoda</taxon>
        <taxon>Hexapoda</taxon>
        <taxon>Insecta</taxon>
        <taxon>Pterygota</taxon>
        <taxon>Neoptera</taxon>
        <taxon>Polyneoptera</taxon>
        <taxon>Phasmatodea</taxon>
        <taxon>Timematodea</taxon>
        <taxon>Timematoidea</taxon>
        <taxon>Timematidae</taxon>
        <taxon>Timema</taxon>
    </lineage>
</organism>
<sequence length="268" mass="30868">MSKSEQFWKLSTSSLSPKAGDWWVDIVKKYSEEGRYYHNINHLDEKFEHLDFIKTSLKDLNAVILAIVFQYFYYDPKAVDCEEKNIEFFKKFAWDCGIPEESTLHSTVLALLQAASTSSTEEHKTPGVFGTDDLHYFLDLDMAILGSSPEHYVEYTSIVRREYAFLSDNMYRSLRLKPDKQAIPIERLHYVGEDSANIFRSRMPCGQHNEPSSLLSQFSRLKHYLNIQVAPHLSSRAINDQWPRLATVTAESTSDAHAAGRCRPSHHI</sequence>
<dbReference type="SUPFAM" id="SSF109604">
    <property type="entry name" value="HD-domain/PDEase-like"/>
    <property type="match status" value="1"/>
</dbReference>
<dbReference type="InterPro" id="IPR009218">
    <property type="entry name" value="HD_phosphohydro"/>
</dbReference>
<reference evidence="1" key="1">
    <citation type="submission" date="2020-11" db="EMBL/GenBank/DDBJ databases">
        <authorList>
            <person name="Tran Van P."/>
        </authorList>
    </citation>
    <scope>NUCLEOTIDE SEQUENCE</scope>
</reference>
<dbReference type="PANTHER" id="PTHR21174">
    <property type="match status" value="1"/>
</dbReference>